<dbReference type="InterPro" id="IPR050267">
    <property type="entry name" value="Anti-sigma-factor_SerPK"/>
</dbReference>
<keyword evidence="3" id="KW-1185">Reference proteome</keyword>
<evidence type="ECO:0008006" key="4">
    <source>
        <dbReference type="Google" id="ProtNLM"/>
    </source>
</evidence>
<accession>A0ABP9SWJ1</accession>
<feature type="compositionally biased region" description="Low complexity" evidence="1">
    <location>
        <begin position="184"/>
        <end position="194"/>
    </location>
</feature>
<dbReference type="PANTHER" id="PTHR35526:SF3">
    <property type="entry name" value="ANTI-SIGMA-F FACTOR RSBW"/>
    <property type="match status" value="1"/>
</dbReference>
<protein>
    <recommendedName>
        <fullName evidence="4">ATP-binding protein</fullName>
    </recommendedName>
</protein>
<evidence type="ECO:0000313" key="3">
    <source>
        <dbReference type="Proteomes" id="UP001499878"/>
    </source>
</evidence>
<dbReference type="CDD" id="cd16936">
    <property type="entry name" value="HATPase_RsbW-like"/>
    <property type="match status" value="1"/>
</dbReference>
<dbReference type="SUPFAM" id="SSF55874">
    <property type="entry name" value="ATPase domain of HSP90 chaperone/DNA topoisomerase II/histidine kinase"/>
    <property type="match status" value="1"/>
</dbReference>
<dbReference type="InterPro" id="IPR036890">
    <property type="entry name" value="HATPase_C_sf"/>
</dbReference>
<reference evidence="3" key="1">
    <citation type="journal article" date="2019" name="Int. J. Syst. Evol. Microbiol.">
        <title>The Global Catalogue of Microorganisms (GCM) 10K type strain sequencing project: providing services to taxonomists for standard genome sequencing and annotation.</title>
        <authorList>
            <consortium name="The Broad Institute Genomics Platform"/>
            <consortium name="The Broad Institute Genome Sequencing Center for Infectious Disease"/>
            <person name="Wu L."/>
            <person name="Ma J."/>
        </authorList>
    </citation>
    <scope>NUCLEOTIDE SEQUENCE [LARGE SCALE GENOMIC DNA]</scope>
    <source>
        <strain evidence="3">JCM 18306</strain>
    </source>
</reference>
<feature type="compositionally biased region" description="Low complexity" evidence="1">
    <location>
        <begin position="151"/>
        <end position="163"/>
    </location>
</feature>
<proteinExistence type="predicted"/>
<organism evidence="2 3">
    <name type="scientific">Streptomyces thinghirensis</name>
    <dbReference type="NCBI Taxonomy" id="551547"/>
    <lineage>
        <taxon>Bacteria</taxon>
        <taxon>Bacillati</taxon>
        <taxon>Actinomycetota</taxon>
        <taxon>Actinomycetes</taxon>
        <taxon>Kitasatosporales</taxon>
        <taxon>Streptomycetaceae</taxon>
        <taxon>Streptomyces</taxon>
    </lineage>
</organism>
<sequence>MPENEPWEYSLYIPNDLRAVTVSRRTLRLILTMHGLIRLVDIAELLATELVSNAVRHTKGPAALRVRWSPPGTLRIGAWDADPEPPEPPAPFVRVAESEEGRGLALVRACADVWGWHALARHGNRGKYVWCELTAPAAPPTRRHSPAICWPSADPSTPSTTSAQLFTAERQRGGRAPGPRTAQVRARVASRASVGAERPEGAPHGQRPANSPARGLGVRARSRASTRTRP</sequence>
<dbReference type="EMBL" id="BAABJR010000001">
    <property type="protein sequence ID" value="GAA5203404.1"/>
    <property type="molecule type" value="Genomic_DNA"/>
</dbReference>
<evidence type="ECO:0000256" key="1">
    <source>
        <dbReference type="SAM" id="MobiDB-lite"/>
    </source>
</evidence>
<name>A0ABP9SWJ1_9ACTN</name>
<feature type="region of interest" description="Disordered" evidence="1">
    <location>
        <begin position="138"/>
        <end position="230"/>
    </location>
</feature>
<dbReference type="Gene3D" id="3.30.565.10">
    <property type="entry name" value="Histidine kinase-like ATPase, C-terminal domain"/>
    <property type="match status" value="1"/>
</dbReference>
<comment type="caution">
    <text evidence="2">The sequence shown here is derived from an EMBL/GenBank/DDBJ whole genome shotgun (WGS) entry which is preliminary data.</text>
</comment>
<gene>
    <name evidence="2" type="ORF">GCM10023323_02060</name>
</gene>
<evidence type="ECO:0000313" key="2">
    <source>
        <dbReference type="EMBL" id="GAA5203404.1"/>
    </source>
</evidence>
<dbReference type="Proteomes" id="UP001499878">
    <property type="component" value="Unassembled WGS sequence"/>
</dbReference>
<dbReference type="PANTHER" id="PTHR35526">
    <property type="entry name" value="ANTI-SIGMA-F FACTOR RSBW-RELATED"/>
    <property type="match status" value="1"/>
</dbReference>
<feature type="compositionally biased region" description="Basic residues" evidence="1">
    <location>
        <begin position="220"/>
        <end position="230"/>
    </location>
</feature>